<feature type="domain" description="TIR" evidence="8">
    <location>
        <begin position="1167"/>
        <end position="1329"/>
    </location>
</feature>
<dbReference type="EC" id="3.2.2.6" evidence="1"/>
<feature type="domain" description="TIR" evidence="8">
    <location>
        <begin position="20"/>
        <end position="155"/>
    </location>
</feature>
<dbReference type="PRINTS" id="PR00364">
    <property type="entry name" value="DISEASERSIST"/>
</dbReference>
<organism evidence="9">
    <name type="scientific">Salix viminalis</name>
    <name type="common">Common osier</name>
    <name type="synonym">Basket willow</name>
    <dbReference type="NCBI Taxonomy" id="40686"/>
    <lineage>
        <taxon>Eukaryota</taxon>
        <taxon>Viridiplantae</taxon>
        <taxon>Streptophyta</taxon>
        <taxon>Embryophyta</taxon>
        <taxon>Tracheophyta</taxon>
        <taxon>Spermatophyta</taxon>
        <taxon>Magnoliopsida</taxon>
        <taxon>eudicotyledons</taxon>
        <taxon>Gunneridae</taxon>
        <taxon>Pentapetalae</taxon>
        <taxon>rosids</taxon>
        <taxon>fabids</taxon>
        <taxon>Malpighiales</taxon>
        <taxon>Salicaceae</taxon>
        <taxon>Saliceae</taxon>
        <taxon>Salix</taxon>
    </lineage>
</organism>
<dbReference type="InterPro" id="IPR002182">
    <property type="entry name" value="NB-ARC"/>
</dbReference>
<dbReference type="SUPFAM" id="SSF52200">
    <property type="entry name" value="Toll/Interleukin receptor TIR domain"/>
    <property type="match status" value="3"/>
</dbReference>
<protein>
    <recommendedName>
        <fullName evidence="1">ADP-ribosyl cyclase/cyclic ADP-ribose hydrolase</fullName>
        <ecNumber evidence="1">3.2.2.6</ecNumber>
    </recommendedName>
</protein>
<dbReference type="InterPro" id="IPR035897">
    <property type="entry name" value="Toll_tir_struct_dom_sf"/>
</dbReference>
<comment type="catalytic activity">
    <reaction evidence="7">
        <text>NAD(+) + H2O = ADP-D-ribose + nicotinamide + H(+)</text>
        <dbReference type="Rhea" id="RHEA:16301"/>
        <dbReference type="ChEBI" id="CHEBI:15377"/>
        <dbReference type="ChEBI" id="CHEBI:15378"/>
        <dbReference type="ChEBI" id="CHEBI:17154"/>
        <dbReference type="ChEBI" id="CHEBI:57540"/>
        <dbReference type="ChEBI" id="CHEBI:57967"/>
        <dbReference type="EC" id="3.2.2.6"/>
    </reaction>
    <physiologicalReaction direction="left-to-right" evidence="7">
        <dbReference type="Rhea" id="RHEA:16302"/>
    </physiologicalReaction>
</comment>
<name>A0A6N2LGR4_SALVM</name>
<dbReference type="PROSITE" id="PS50104">
    <property type="entry name" value="TIR"/>
    <property type="match status" value="2"/>
</dbReference>
<dbReference type="GO" id="GO:0006952">
    <property type="term" value="P:defense response"/>
    <property type="evidence" value="ECO:0007669"/>
    <property type="project" value="UniProtKB-KW"/>
</dbReference>
<dbReference type="GO" id="GO:0043531">
    <property type="term" value="F:ADP binding"/>
    <property type="evidence" value="ECO:0007669"/>
    <property type="project" value="InterPro"/>
</dbReference>
<reference evidence="9" key="1">
    <citation type="submission" date="2019-03" db="EMBL/GenBank/DDBJ databases">
        <authorList>
            <person name="Mank J."/>
            <person name="Almeida P."/>
        </authorList>
    </citation>
    <scope>NUCLEOTIDE SEQUENCE</scope>
    <source>
        <strain evidence="9">78183</strain>
    </source>
</reference>
<dbReference type="InterPro" id="IPR058192">
    <property type="entry name" value="WHD_ROQ1-like"/>
</dbReference>
<evidence type="ECO:0000259" key="8">
    <source>
        <dbReference type="PROSITE" id="PS50104"/>
    </source>
</evidence>
<dbReference type="SUPFAM" id="SSF52540">
    <property type="entry name" value="P-loop containing nucleoside triphosphate hydrolases"/>
    <property type="match status" value="2"/>
</dbReference>
<dbReference type="Gene3D" id="3.40.50.10140">
    <property type="entry name" value="Toll/interleukin-1 receptor homology (TIR) domain"/>
    <property type="match status" value="4"/>
</dbReference>
<dbReference type="InterPro" id="IPR027417">
    <property type="entry name" value="P-loop_NTPase"/>
</dbReference>
<dbReference type="SMART" id="SM00369">
    <property type="entry name" value="LRR_TYP"/>
    <property type="match status" value="2"/>
</dbReference>
<dbReference type="InterPro" id="IPR042197">
    <property type="entry name" value="Apaf_helical"/>
</dbReference>
<dbReference type="GO" id="GO:0007165">
    <property type="term" value="P:signal transduction"/>
    <property type="evidence" value="ECO:0007669"/>
    <property type="project" value="InterPro"/>
</dbReference>
<dbReference type="Gene3D" id="3.40.50.300">
    <property type="entry name" value="P-loop containing nucleotide triphosphate hydrolases"/>
    <property type="match status" value="2"/>
</dbReference>
<evidence type="ECO:0000256" key="4">
    <source>
        <dbReference type="ARBA" id="ARBA00022801"/>
    </source>
</evidence>
<dbReference type="InterPro" id="IPR036390">
    <property type="entry name" value="WH_DNA-bd_sf"/>
</dbReference>
<dbReference type="InterPro" id="IPR003591">
    <property type="entry name" value="Leu-rich_rpt_typical-subtyp"/>
</dbReference>
<evidence type="ECO:0000256" key="7">
    <source>
        <dbReference type="ARBA" id="ARBA00047304"/>
    </source>
</evidence>
<dbReference type="PANTHER" id="PTHR11017:SF559">
    <property type="entry name" value="DISEASE RESISTANCE PROTEIN CHL1"/>
    <property type="match status" value="1"/>
</dbReference>
<dbReference type="Pfam" id="PF23282">
    <property type="entry name" value="WHD_ROQ1"/>
    <property type="match status" value="2"/>
</dbReference>
<dbReference type="InterPro" id="IPR044974">
    <property type="entry name" value="Disease_R_plants"/>
</dbReference>
<dbReference type="InterPro" id="IPR045344">
    <property type="entry name" value="C-JID"/>
</dbReference>
<dbReference type="InterPro" id="IPR011713">
    <property type="entry name" value="Leu-rich_rpt_3"/>
</dbReference>
<accession>A0A6N2LGR4</accession>
<keyword evidence="3" id="KW-0677">Repeat</keyword>
<evidence type="ECO:0000256" key="5">
    <source>
        <dbReference type="ARBA" id="ARBA00022821"/>
    </source>
</evidence>
<keyword evidence="6" id="KW-0520">NAD</keyword>
<dbReference type="Pfam" id="PF07725">
    <property type="entry name" value="LRR_3"/>
    <property type="match status" value="2"/>
</dbReference>
<dbReference type="Pfam" id="PF20160">
    <property type="entry name" value="C-JID"/>
    <property type="match status" value="1"/>
</dbReference>
<dbReference type="EMBL" id="CAADRP010001035">
    <property type="protein sequence ID" value="VFU34658.1"/>
    <property type="molecule type" value="Genomic_DNA"/>
</dbReference>
<dbReference type="Pfam" id="PF01582">
    <property type="entry name" value="TIR"/>
    <property type="match status" value="3"/>
</dbReference>
<keyword evidence="2" id="KW-0433">Leucine-rich repeat</keyword>
<evidence type="ECO:0000256" key="1">
    <source>
        <dbReference type="ARBA" id="ARBA00011982"/>
    </source>
</evidence>
<sequence>MASTSLQGITSSPSSSPPEYIYDVFLGFRGQDTRNNFTSHLYSNLVQRGIDVYMDYASSPWCLDELVKIVQCMKEMGQTVLPVFYDVEPSEVAERKRKYEEAFVDHEKNFDENLEKVQSWKDCLTTVANLSGWDIRNRNESESIKIIVEHIFYKLSVAMPKISKNLVGIDSRLEVLNGYIREEVGETIFIGVCGMGGIGKTTVARVVYDRISWQFEGSCFLANVREIFAEKDGPRRLQEQLLSEILMERAIVWDSLRGIDMIRRRLRLKKILLILDDVDDQNQLEFLAAERGWFGPGSRIIITSRNKKKAFKNYQPVEDFVELSKQVVGYANGLPLALEVIGSFLHGRDIHDWGSAIDRLNDFLDNKINGVLRISFDGLHELEKKIFLDIACFLKGFKKDRIIRILHGHEFYAQIGTQVLIEKSLISVSRDQVWMHTLLQRMGKEIVRLESPENPGSRSRLWRYEDACHALMDNTGKEKIEAIFLDMPAIKEARWNMEGLSEMSKLRLLKINNVLLSKGPQDLSNKLRFLEWHFYPSKSLPAGLQVDELVELHMPNSSIEQLWYGHKMAVNLEIIDLSNSLSLVRAPDFTIIPNLKRLILEGCTSLYEVHSSLGHHKKLQYVNLVNCRSIRTLPCNLEMESLEVLSLDGCSKLEKFPDIVGNMNKLMVLRLDETGIAELSSSIHHLIGLGLLSMNNCKNLTRIPKSIGCLKSLKKLDLSGCSRLEYITKNLGEVESLEEFDLSGTLIKELPTSISLLKNPKVLSLDGCKRIVVLPSLSGLCSLEVLGLRACNLREGALPEDIGCLSSLMSLDLSQNNFVSLPRSISELCELEMLVLEDCRMLKSLPEVPSKVQTVNLNGCIRLKEIPDPIKLSSSKISEFLCLNCWELYKHNDQDSIGFTMLERYLQGLSNPRPGFGIALPGNEIPGWFNHKKKGSSINMEVHSWSLGFVASVAFSAYCTSPSLFCHFKANGRENYLSLMGISCNSIQVLSDHLWLLYISFDYLKEVKEWQHESFSNIELSFHSSERVNVKNCGVILLYSLHTPLSSQSSFSNDDFELLSDDYLRMHSAVIRGANGSNAFTHSNIAPLLKGTILGDKELVKVMVIRSRLLEAIEELGLLIIIFARDCTSLTWCFDELVKMVGFMDEMRSDTVFPVSYDVKQSMIDDQTGRYTIVFDKDEEKFRDVVKVKRWMNILTRVENDEKYGPESLKRELERGKTIKHALWKAIEKSRFSIVVFSRDYASSPWCLDELVKIVQCMKEMGQIVQPFFYDMDPLEAAEQIWGYEDVVIRHEKFQGKFGEVANLSGLDIQNRNELESIKIIVEHIFYKLSIVMPTITKKLVGIDSRLEVLNGYIREEVGETIFIGVCGMGGIGKTTIARVVYDRISWQFEGSCFLANVREIFAEKDGPRRLQEQLLSEILMEHATVWHYHRGIDMIKKRLRLKKILLILDDVDDKKQLEFLAAERGWFGPGSRIKITSRDKKILTRYDDARIYEAWKLNYHDALMLLSQKAFKNYQPTQDFVELSKQVVGYANGLPLALEVLGSFLHGRGILDWGSVIHRLNEIHNPKIIDVLRISFDGLHELEKKIFLDIACFLKRFKKDRMIRILDGCGFHASIGTRVLIEKSLISFCRDQVRMQTLLQKMGKEIVRLESPEEPGRRSRLWRYEDVCLALMDNSGKEKIEAIFLDMPRKEKAQWNMKAFSKMRRLRLLKINNVLLSEGPEDLSNNLRFLEWHFYPSKSLPAGLQVDKLVELHMPNSHIEQLWTPDFTGIPNLKRLILKGCTNLYEVHPSLGHHKKLQYVNLVNCINVMTLPSNLEMESLEVFKLDGCSKLERWSRRVPAYLAAKSTNPAIESASPTS</sequence>
<evidence type="ECO:0000313" key="9">
    <source>
        <dbReference type="EMBL" id="VFU34658.1"/>
    </source>
</evidence>
<dbReference type="SUPFAM" id="SSF52058">
    <property type="entry name" value="L domain-like"/>
    <property type="match status" value="2"/>
</dbReference>
<evidence type="ECO:0000256" key="3">
    <source>
        <dbReference type="ARBA" id="ARBA00022737"/>
    </source>
</evidence>
<keyword evidence="5" id="KW-0611">Plant defense</keyword>
<dbReference type="Gene3D" id="3.80.10.10">
    <property type="entry name" value="Ribonuclease Inhibitor"/>
    <property type="match status" value="3"/>
</dbReference>
<dbReference type="SUPFAM" id="SSF46785">
    <property type="entry name" value="Winged helix' DNA-binding domain"/>
    <property type="match status" value="2"/>
</dbReference>
<dbReference type="Pfam" id="PF23286">
    <property type="entry name" value="LRR_13"/>
    <property type="match status" value="1"/>
</dbReference>
<dbReference type="InterPro" id="IPR032675">
    <property type="entry name" value="LRR_dom_sf"/>
</dbReference>
<dbReference type="Gene3D" id="1.10.8.430">
    <property type="entry name" value="Helical domain of apoptotic protease-activating factors"/>
    <property type="match status" value="2"/>
</dbReference>
<gene>
    <name evidence="9" type="ORF">SVIM_LOCUS167223</name>
</gene>
<keyword evidence="4" id="KW-0378">Hydrolase</keyword>
<proteinExistence type="predicted"/>
<evidence type="ECO:0000256" key="2">
    <source>
        <dbReference type="ARBA" id="ARBA00022614"/>
    </source>
</evidence>
<dbReference type="InterPro" id="IPR058546">
    <property type="entry name" value="RPS4B/Roq1-like_LRR"/>
</dbReference>
<dbReference type="InterPro" id="IPR000157">
    <property type="entry name" value="TIR_dom"/>
</dbReference>
<dbReference type="PANTHER" id="PTHR11017">
    <property type="entry name" value="LEUCINE-RICH REPEAT-CONTAINING PROTEIN"/>
    <property type="match status" value="1"/>
</dbReference>
<dbReference type="SMART" id="SM00255">
    <property type="entry name" value="TIR"/>
    <property type="match status" value="2"/>
</dbReference>
<dbReference type="GO" id="GO:0061809">
    <property type="term" value="F:NAD+ nucleosidase activity, cyclic ADP-ribose generating"/>
    <property type="evidence" value="ECO:0007669"/>
    <property type="project" value="UniProtKB-EC"/>
</dbReference>
<dbReference type="Pfam" id="PF00931">
    <property type="entry name" value="NB-ARC"/>
    <property type="match status" value="2"/>
</dbReference>
<evidence type="ECO:0000256" key="6">
    <source>
        <dbReference type="ARBA" id="ARBA00023027"/>
    </source>
</evidence>